<protein>
    <recommendedName>
        <fullName evidence="12">SMAD/FHA domain-containing protein</fullName>
    </recommendedName>
</protein>
<evidence type="ECO:0000256" key="1">
    <source>
        <dbReference type="ARBA" id="ARBA00022679"/>
    </source>
</evidence>
<dbReference type="GO" id="GO:0032153">
    <property type="term" value="C:cell division site"/>
    <property type="evidence" value="ECO:0007669"/>
    <property type="project" value="TreeGrafter"/>
</dbReference>
<comment type="caution">
    <text evidence="10">The sequence shown here is derived from an EMBL/GenBank/DDBJ whole genome shotgun (WGS) entry which is preliminary data.</text>
</comment>
<dbReference type="Pfam" id="PF00498">
    <property type="entry name" value="FHA"/>
    <property type="match status" value="1"/>
</dbReference>
<dbReference type="GO" id="GO:0005829">
    <property type="term" value="C:cytosol"/>
    <property type="evidence" value="ECO:0007669"/>
    <property type="project" value="TreeGrafter"/>
</dbReference>
<dbReference type="SUPFAM" id="SSF57850">
    <property type="entry name" value="RING/U-box"/>
    <property type="match status" value="1"/>
</dbReference>
<reference evidence="10" key="2">
    <citation type="journal article" name="Front. Microbiol.">
        <title>Degradative Capacity of Two Strains of Rhodonia placenta: From Phenotype to Genotype.</title>
        <authorList>
            <person name="Kolle M."/>
            <person name="Horta M.A.C."/>
            <person name="Nowrousian M."/>
            <person name="Ohm R.A."/>
            <person name="Benz J.P."/>
            <person name="Pilgard A."/>
        </authorList>
    </citation>
    <scope>NUCLEOTIDE SEQUENCE</scope>
    <source>
        <strain evidence="10">FPRL280</strain>
    </source>
</reference>
<feature type="region of interest" description="Disordered" evidence="7">
    <location>
        <begin position="383"/>
        <end position="425"/>
    </location>
</feature>
<keyword evidence="2" id="KW-0479">Metal-binding</keyword>
<keyword evidence="5" id="KW-0862">Zinc</keyword>
<dbReference type="PROSITE" id="PS50006">
    <property type="entry name" value="FHA_DOMAIN"/>
    <property type="match status" value="1"/>
</dbReference>
<feature type="domain" description="RING-type" evidence="9">
    <location>
        <begin position="303"/>
        <end position="347"/>
    </location>
</feature>
<name>A0A8H7NXU7_9APHY</name>
<evidence type="ECO:0000256" key="2">
    <source>
        <dbReference type="ARBA" id="ARBA00022723"/>
    </source>
</evidence>
<dbReference type="SMART" id="SM00184">
    <property type="entry name" value="RING"/>
    <property type="match status" value="1"/>
</dbReference>
<dbReference type="AlphaFoldDB" id="A0A8H7NXU7"/>
<dbReference type="EMBL" id="JADOXO010000223">
    <property type="protein sequence ID" value="KAF9809029.1"/>
    <property type="molecule type" value="Genomic_DNA"/>
</dbReference>
<evidence type="ECO:0000256" key="6">
    <source>
        <dbReference type="PROSITE-ProRule" id="PRU00175"/>
    </source>
</evidence>
<evidence type="ECO:0000256" key="5">
    <source>
        <dbReference type="ARBA" id="ARBA00022833"/>
    </source>
</evidence>
<proteinExistence type="predicted"/>
<dbReference type="PANTHER" id="PTHR15067:SF7">
    <property type="entry name" value="E3 UBIQUITIN-PROTEIN LIGASE DMA1-RELATED"/>
    <property type="match status" value="1"/>
</dbReference>
<evidence type="ECO:0000259" key="9">
    <source>
        <dbReference type="PROSITE" id="PS50089"/>
    </source>
</evidence>
<keyword evidence="3 6" id="KW-0863">Zinc-finger</keyword>
<dbReference type="GO" id="GO:0061630">
    <property type="term" value="F:ubiquitin protein ligase activity"/>
    <property type="evidence" value="ECO:0007669"/>
    <property type="project" value="TreeGrafter"/>
</dbReference>
<dbReference type="Pfam" id="PF17123">
    <property type="entry name" value="zf-RING_11"/>
    <property type="match status" value="1"/>
</dbReference>
<dbReference type="Gene3D" id="2.60.200.20">
    <property type="match status" value="1"/>
</dbReference>
<keyword evidence="1" id="KW-0808">Transferase</keyword>
<evidence type="ECO:0008006" key="12">
    <source>
        <dbReference type="Google" id="ProtNLM"/>
    </source>
</evidence>
<dbReference type="PROSITE" id="PS50089">
    <property type="entry name" value="ZF_RING_2"/>
    <property type="match status" value="1"/>
</dbReference>
<accession>A0A8H7NXU7</accession>
<evidence type="ECO:0000313" key="10">
    <source>
        <dbReference type="EMBL" id="KAF9809029.1"/>
    </source>
</evidence>
<gene>
    <name evidence="10" type="ORF">IEO21_07627</name>
</gene>
<dbReference type="SMART" id="SM00240">
    <property type="entry name" value="FHA"/>
    <property type="match status" value="1"/>
</dbReference>
<feature type="region of interest" description="Disordered" evidence="7">
    <location>
        <begin position="479"/>
        <end position="524"/>
    </location>
</feature>
<dbReference type="InterPro" id="IPR001841">
    <property type="entry name" value="Znf_RING"/>
</dbReference>
<organism evidence="10 11">
    <name type="scientific">Rhodonia placenta</name>
    <dbReference type="NCBI Taxonomy" id="104341"/>
    <lineage>
        <taxon>Eukaryota</taxon>
        <taxon>Fungi</taxon>
        <taxon>Dikarya</taxon>
        <taxon>Basidiomycota</taxon>
        <taxon>Agaricomycotina</taxon>
        <taxon>Agaricomycetes</taxon>
        <taxon>Polyporales</taxon>
        <taxon>Adustoporiaceae</taxon>
        <taxon>Rhodonia</taxon>
    </lineage>
</organism>
<dbReference type="GO" id="GO:0000151">
    <property type="term" value="C:ubiquitin ligase complex"/>
    <property type="evidence" value="ECO:0007669"/>
    <property type="project" value="TreeGrafter"/>
</dbReference>
<dbReference type="PANTHER" id="PTHR15067">
    <property type="entry name" value="E3 UBIQUITIN-PROTEIN LIGASE RNF8"/>
    <property type="match status" value="1"/>
</dbReference>
<dbReference type="GO" id="GO:0008270">
    <property type="term" value="F:zinc ion binding"/>
    <property type="evidence" value="ECO:0007669"/>
    <property type="project" value="UniProtKB-KW"/>
</dbReference>
<sequence>MDPLSVGTEASVARQSILGSLLRTRPRGTSQSHPSPPAHESAATTRDSPPPTDPATGHRRRAAAPNIQNSISQSNSTPGFSQMLRRRRSAGTLAASATPQVPVVAQARTTVGALSASAPSGGQAFRIRLVPHLASRTSLRFDPICRDVREGDPALRIGRFTDRSGLGLAAANALGSHKLAFKSKVVSRAHAEIWVEAGGRFFIKDTKSSSGTFLNHVRLSAAGTESSPSELRDGDLLQLGVDYQGGNEDIYKCVKIKIEMGREWQAHANPFNANALKQLKAIAIPHASPLEKKTAPKSALPDCCICLFGVTINQALFIAPCSHAFHYKCIRPLLETHHPAFSCPLCRTFANLEEDVEVEIEGEVDTESIADVSAAIASVVAVERPNTGDGSSRERERDRDAGAETEVEADTGMSRRGRRMPGNGAAPAYMLEPDVHVMAEDVDEEMDDAAVLPPLPEGSPLLTAQEWAHDIVREASASPILVPPPAHAQGEYSEGEGEGSGEGGSEGSTGGLVGGEAAHGKRKR</sequence>
<dbReference type="InterPro" id="IPR000253">
    <property type="entry name" value="FHA_dom"/>
</dbReference>
<dbReference type="GO" id="GO:0006511">
    <property type="term" value="P:ubiquitin-dependent protein catabolic process"/>
    <property type="evidence" value="ECO:0007669"/>
    <property type="project" value="TreeGrafter"/>
</dbReference>
<evidence type="ECO:0000259" key="8">
    <source>
        <dbReference type="PROSITE" id="PS50006"/>
    </source>
</evidence>
<dbReference type="SUPFAM" id="SSF49879">
    <property type="entry name" value="SMAD/FHA domain"/>
    <property type="match status" value="1"/>
</dbReference>
<dbReference type="InterPro" id="IPR013083">
    <property type="entry name" value="Znf_RING/FYVE/PHD"/>
</dbReference>
<evidence type="ECO:0000256" key="3">
    <source>
        <dbReference type="ARBA" id="ARBA00022771"/>
    </source>
</evidence>
<feature type="compositionally biased region" description="Low complexity" evidence="7">
    <location>
        <begin position="66"/>
        <end position="76"/>
    </location>
</feature>
<keyword evidence="4" id="KW-0833">Ubl conjugation pathway</keyword>
<feature type="region of interest" description="Disordered" evidence="7">
    <location>
        <begin position="1"/>
        <end position="79"/>
    </location>
</feature>
<evidence type="ECO:0000256" key="4">
    <source>
        <dbReference type="ARBA" id="ARBA00022786"/>
    </source>
</evidence>
<dbReference type="InterPro" id="IPR008984">
    <property type="entry name" value="SMAD_FHA_dom_sf"/>
</dbReference>
<dbReference type="GO" id="GO:0016567">
    <property type="term" value="P:protein ubiquitination"/>
    <property type="evidence" value="ECO:0007669"/>
    <property type="project" value="TreeGrafter"/>
</dbReference>
<evidence type="ECO:0000256" key="7">
    <source>
        <dbReference type="SAM" id="MobiDB-lite"/>
    </source>
</evidence>
<feature type="domain" description="FHA" evidence="8">
    <location>
        <begin position="155"/>
        <end position="219"/>
    </location>
</feature>
<dbReference type="Proteomes" id="UP000639403">
    <property type="component" value="Unassembled WGS sequence"/>
</dbReference>
<dbReference type="Gene3D" id="3.30.40.10">
    <property type="entry name" value="Zinc/RING finger domain, C3HC4 (zinc finger)"/>
    <property type="match status" value="1"/>
</dbReference>
<reference evidence="10" key="1">
    <citation type="submission" date="2020-11" db="EMBL/GenBank/DDBJ databases">
        <authorList>
            <person name="Koelle M."/>
            <person name="Horta M.A.C."/>
            <person name="Nowrousian M."/>
            <person name="Ohm R.A."/>
            <person name="Benz P."/>
            <person name="Pilgard A."/>
        </authorList>
    </citation>
    <scope>NUCLEOTIDE SEQUENCE</scope>
    <source>
        <strain evidence="10">FPRL280</strain>
    </source>
</reference>
<feature type="compositionally biased region" description="Basic and acidic residues" evidence="7">
    <location>
        <begin position="391"/>
        <end position="402"/>
    </location>
</feature>
<evidence type="ECO:0000313" key="11">
    <source>
        <dbReference type="Proteomes" id="UP000639403"/>
    </source>
</evidence>
<feature type="compositionally biased region" description="Gly residues" evidence="7">
    <location>
        <begin position="500"/>
        <end position="514"/>
    </location>
</feature>